<name>A0A9P7NFV1_9HYPO</name>
<comment type="caution">
    <text evidence="1">The sequence shown here is derived from an EMBL/GenBank/DDBJ whole genome shotgun (WGS) entry which is preliminary data.</text>
</comment>
<dbReference type="AlphaFoldDB" id="A0A9P7NFV1"/>
<reference evidence="1" key="1">
    <citation type="journal article" date="2020" name="bioRxiv">
        <title>Whole genome comparisons of ergot fungi reveals the divergence and evolution of species within the genus Claviceps are the result of varying mechanisms driving genome evolution and host range expansion.</title>
        <authorList>
            <person name="Wyka S.A."/>
            <person name="Mondo S.J."/>
            <person name="Liu M."/>
            <person name="Dettman J."/>
            <person name="Nalam V."/>
            <person name="Broders K.D."/>
        </authorList>
    </citation>
    <scope>NUCLEOTIDE SEQUENCE</scope>
    <source>
        <strain evidence="1">CCC 602</strain>
    </source>
</reference>
<keyword evidence="2" id="KW-1185">Reference proteome</keyword>
<dbReference type="Gene3D" id="2.60.120.620">
    <property type="entry name" value="q2cbj1_9rhob like domain"/>
    <property type="match status" value="1"/>
</dbReference>
<evidence type="ECO:0000313" key="1">
    <source>
        <dbReference type="EMBL" id="KAG6016974.1"/>
    </source>
</evidence>
<dbReference type="EMBL" id="SRPW01000195">
    <property type="protein sequence ID" value="KAG6016974.1"/>
    <property type="molecule type" value="Genomic_DNA"/>
</dbReference>
<dbReference type="OrthoDB" id="2106152at2759"/>
<gene>
    <name evidence="1" type="ORF">E4U43_002635</name>
</gene>
<sequence length="302" mass="34191">MPAQTDPASLVADLERDGFVIVRGILSGQKLADLRRASLEVEKLGRSGQWPHVRTVGKQFPPWEFCPEHGIWGIQHLMNPALPGHDFFTQQYFSEEVLRIVEVLLQCDDDDGDDDDDEGELVMELFNMLIRPDRDFELSWHRDDIPALTTPQEEMERLARPGFHAQYNLALWEDASLVVVPASHRRARSDVERRADPFEKALPGQLTVELDAGDIVFYNNNILHRGVYDATKNRVTLHGSVGHVAGGRFRARNVLQHGVGDYVDRVDLSRLGDHERRRAEGMRARLVKLGRESGEVGFSLEG</sequence>
<proteinExistence type="predicted"/>
<evidence type="ECO:0008006" key="3">
    <source>
        <dbReference type="Google" id="ProtNLM"/>
    </source>
</evidence>
<dbReference type="SUPFAM" id="SSF51197">
    <property type="entry name" value="Clavaminate synthase-like"/>
    <property type="match status" value="1"/>
</dbReference>
<accession>A0A9P7NFV1</accession>
<dbReference type="Proteomes" id="UP000748025">
    <property type="component" value="Unassembled WGS sequence"/>
</dbReference>
<protein>
    <recommendedName>
        <fullName evidence="3">Phytanoyl-CoA dioxygenase</fullName>
    </recommendedName>
</protein>
<organism evidence="1 2">
    <name type="scientific">Claviceps pusilla</name>
    <dbReference type="NCBI Taxonomy" id="123648"/>
    <lineage>
        <taxon>Eukaryota</taxon>
        <taxon>Fungi</taxon>
        <taxon>Dikarya</taxon>
        <taxon>Ascomycota</taxon>
        <taxon>Pezizomycotina</taxon>
        <taxon>Sordariomycetes</taxon>
        <taxon>Hypocreomycetidae</taxon>
        <taxon>Hypocreales</taxon>
        <taxon>Clavicipitaceae</taxon>
        <taxon>Claviceps</taxon>
    </lineage>
</organism>
<dbReference type="PANTHER" id="PTHR40470">
    <property type="entry name" value="PHYTANOYL-COA DIOXYGENASE FAMILY PROTEIN (AFU_ORTHOLOGUE AFUA_2G15850)"/>
    <property type="match status" value="1"/>
</dbReference>
<dbReference type="PANTHER" id="PTHR40470:SF1">
    <property type="entry name" value="PHYTANOYL-COA DIOXYGENASE FAMILY PROTEIN (AFU_ORTHOLOGUE AFUA_2G15850)"/>
    <property type="match status" value="1"/>
</dbReference>
<evidence type="ECO:0000313" key="2">
    <source>
        <dbReference type="Proteomes" id="UP000748025"/>
    </source>
</evidence>
<dbReference type="InterPro" id="IPR008775">
    <property type="entry name" value="Phytyl_CoA_dOase-like"/>
</dbReference>
<dbReference type="Pfam" id="PF05721">
    <property type="entry name" value="PhyH"/>
    <property type="match status" value="1"/>
</dbReference>